<dbReference type="NCBIfam" id="TIGR01169">
    <property type="entry name" value="rplA_bact"/>
    <property type="match status" value="1"/>
</dbReference>
<dbReference type="InterPro" id="IPR028364">
    <property type="entry name" value="Ribosomal_uL1/biogenesis"/>
</dbReference>
<keyword evidence="6 7" id="KW-0687">Ribonucleoprotein</keyword>
<evidence type="ECO:0000256" key="4">
    <source>
        <dbReference type="ARBA" id="ARBA00022884"/>
    </source>
</evidence>
<comment type="similarity">
    <text evidence="1 7">Belongs to the universal ribosomal protein uL1 family.</text>
</comment>
<dbReference type="Proteomes" id="UP001244341">
    <property type="component" value="Chromosome 1b"/>
</dbReference>
<dbReference type="InterPro" id="IPR002143">
    <property type="entry name" value="Ribosomal_uL1"/>
</dbReference>
<evidence type="ECO:0000256" key="5">
    <source>
        <dbReference type="ARBA" id="ARBA00022980"/>
    </source>
</evidence>
<dbReference type="PIRSF" id="PIRSF002155">
    <property type="entry name" value="Ribosomal_L1"/>
    <property type="match status" value="1"/>
</dbReference>
<evidence type="ECO:0000313" key="9">
    <source>
        <dbReference type="Proteomes" id="UP001244341"/>
    </source>
</evidence>
<keyword evidence="9" id="KW-1185">Reference proteome</keyword>
<dbReference type="PANTHER" id="PTHR36427">
    <property type="entry name" value="54S RIBOSOMAL PROTEIN L1, MITOCHONDRIAL"/>
    <property type="match status" value="1"/>
</dbReference>
<evidence type="ECO:0000256" key="7">
    <source>
        <dbReference type="RuleBase" id="RU000659"/>
    </source>
</evidence>
<dbReference type="EMBL" id="CP126208">
    <property type="protein sequence ID" value="WIA08643.1"/>
    <property type="molecule type" value="Genomic_DNA"/>
</dbReference>
<dbReference type="Pfam" id="PF00687">
    <property type="entry name" value="Ribosomal_L1"/>
    <property type="match status" value="1"/>
</dbReference>
<evidence type="ECO:0000256" key="2">
    <source>
        <dbReference type="ARBA" id="ARBA00011838"/>
    </source>
</evidence>
<dbReference type="Gene3D" id="3.40.50.790">
    <property type="match status" value="1"/>
</dbReference>
<proteinExistence type="inferred from homology"/>
<evidence type="ECO:0000313" key="8">
    <source>
        <dbReference type="EMBL" id="WIA08643.1"/>
    </source>
</evidence>
<evidence type="ECO:0000256" key="3">
    <source>
        <dbReference type="ARBA" id="ARBA00022730"/>
    </source>
</evidence>
<dbReference type="HAMAP" id="MF_01318_B">
    <property type="entry name" value="Ribosomal_uL1_B"/>
    <property type="match status" value="1"/>
</dbReference>
<dbReference type="InterPro" id="IPR023674">
    <property type="entry name" value="Ribosomal_uL1-like"/>
</dbReference>
<dbReference type="SUPFAM" id="SSF56808">
    <property type="entry name" value="Ribosomal protein L1"/>
    <property type="match status" value="1"/>
</dbReference>
<dbReference type="InterPro" id="IPR016095">
    <property type="entry name" value="Ribosomal_uL1_3-a/b-sand"/>
</dbReference>
<dbReference type="Gene3D" id="3.30.190.20">
    <property type="match status" value="1"/>
</dbReference>
<dbReference type="PROSITE" id="PS01199">
    <property type="entry name" value="RIBOSOMAL_L1"/>
    <property type="match status" value="1"/>
</dbReference>
<evidence type="ECO:0000256" key="1">
    <source>
        <dbReference type="ARBA" id="ARBA00010531"/>
    </source>
</evidence>
<accession>A0ABY8TMD3</accession>
<keyword evidence="4" id="KW-0694">RNA-binding</keyword>
<organism evidence="8 9">
    <name type="scientific">Tetradesmus obliquus</name>
    <name type="common">Green alga</name>
    <name type="synonym">Acutodesmus obliquus</name>
    <dbReference type="NCBI Taxonomy" id="3088"/>
    <lineage>
        <taxon>Eukaryota</taxon>
        <taxon>Viridiplantae</taxon>
        <taxon>Chlorophyta</taxon>
        <taxon>core chlorophytes</taxon>
        <taxon>Chlorophyceae</taxon>
        <taxon>CS clade</taxon>
        <taxon>Sphaeropleales</taxon>
        <taxon>Scenedesmaceae</taxon>
        <taxon>Tetradesmus</taxon>
    </lineage>
</organism>
<sequence>MPQAEQQLPRLPKFIPVVSEQQPLPILQALQLVQSRARAKFPETVEAHVRLKVDPRRGDQMVRGAAVLPFSLGKPLRIAVFAEGADADEAREAGADIVGSEELVASVLDSKGKGLDFNAVVATPDMMPKLVKLGRILGPKGLMPNPKMGTLTTQVAAAIADLRRGRVEFKMDRTGIVHAPLGRVTCDLKQLQANIGALTAALLAAKPEAIKGGLPKYVKSVHVCSSMGAAVPVEVSSLLAAMEVAAGVLARQAGKAAAGAEA</sequence>
<reference evidence="8 9" key="1">
    <citation type="submission" date="2023-05" db="EMBL/GenBank/DDBJ databases">
        <title>A 100% complete, gapless, phased diploid assembly of the Scenedesmus obliquus UTEX 3031 genome.</title>
        <authorList>
            <person name="Biondi T.C."/>
            <person name="Hanschen E.R."/>
            <person name="Kwon T."/>
            <person name="Eng W."/>
            <person name="Kruse C.P.S."/>
            <person name="Koehler S.I."/>
            <person name="Kunde Y."/>
            <person name="Gleasner C.D."/>
            <person name="You Mak K.T."/>
            <person name="Polle J."/>
            <person name="Hovde B.T."/>
            <person name="Starkenburg S.R."/>
        </authorList>
    </citation>
    <scope>NUCLEOTIDE SEQUENCE [LARGE SCALE GENOMIC DNA]</scope>
    <source>
        <strain evidence="8 9">DOE0152z</strain>
    </source>
</reference>
<dbReference type="InterPro" id="IPR005878">
    <property type="entry name" value="Ribosom_uL1_bac-type"/>
</dbReference>
<protein>
    <recommendedName>
        <fullName evidence="7">Ribosomal protein</fullName>
    </recommendedName>
</protein>
<dbReference type="InterPro" id="IPR023673">
    <property type="entry name" value="Ribosomal_uL1_CS"/>
</dbReference>
<evidence type="ECO:0000256" key="6">
    <source>
        <dbReference type="ARBA" id="ARBA00023274"/>
    </source>
</evidence>
<keyword evidence="5 7" id="KW-0689">Ribosomal protein</keyword>
<gene>
    <name evidence="8" type="ORF">OEZ85_008071</name>
</gene>
<dbReference type="CDD" id="cd00403">
    <property type="entry name" value="Ribosomal_L1"/>
    <property type="match status" value="1"/>
</dbReference>
<name>A0ABY8TMD3_TETOB</name>
<keyword evidence="3" id="KW-0699">rRNA-binding</keyword>
<comment type="subunit">
    <text evidence="2">Part of the 50S ribosomal subunit.</text>
</comment>
<dbReference type="PANTHER" id="PTHR36427:SF3">
    <property type="entry name" value="LARGE RIBOSOMAL SUBUNIT PROTEIN UL1M"/>
    <property type="match status" value="1"/>
</dbReference>